<dbReference type="Pfam" id="PF13884">
    <property type="entry name" value="Peptidase_S74"/>
    <property type="match status" value="1"/>
</dbReference>
<evidence type="ECO:0000259" key="3">
    <source>
        <dbReference type="PROSITE" id="PS51688"/>
    </source>
</evidence>
<dbReference type="GO" id="GO:0019867">
    <property type="term" value="C:outer membrane"/>
    <property type="evidence" value="ECO:0007669"/>
    <property type="project" value="InterPro"/>
</dbReference>
<name>A0A5D0R4P3_9FLAO</name>
<keyword evidence="2" id="KW-0732">Signal</keyword>
<dbReference type="InterPro" id="IPR011049">
    <property type="entry name" value="Serralysin-like_metalloprot_C"/>
</dbReference>
<evidence type="ECO:0000256" key="1">
    <source>
        <dbReference type="SAM" id="Coils"/>
    </source>
</evidence>
<evidence type="ECO:0000256" key="2">
    <source>
        <dbReference type="SAM" id="SignalP"/>
    </source>
</evidence>
<proteinExistence type="predicted"/>
<gene>
    <name evidence="4" type="ORF">ES674_12795</name>
</gene>
<dbReference type="Pfam" id="PF05658">
    <property type="entry name" value="YadA_head"/>
    <property type="match status" value="4"/>
</dbReference>
<feature type="signal peptide" evidence="2">
    <location>
        <begin position="1"/>
        <end position="21"/>
    </location>
</feature>
<organism evidence="4 5">
    <name type="scientific">Bizionia myxarmorum</name>
    <dbReference type="NCBI Taxonomy" id="291186"/>
    <lineage>
        <taxon>Bacteria</taxon>
        <taxon>Pseudomonadati</taxon>
        <taxon>Bacteroidota</taxon>
        <taxon>Flavobacteriia</taxon>
        <taxon>Flavobacteriales</taxon>
        <taxon>Flavobacteriaceae</taxon>
        <taxon>Bizionia</taxon>
    </lineage>
</organism>
<feature type="chain" id="PRO_5022879135" description="Peptidase S74 domain-containing protein" evidence="2">
    <location>
        <begin position="22"/>
        <end position="524"/>
    </location>
</feature>
<sequence length="524" mass="54988">MKVLKHIILGLILLISYTAIAQNGINYKAIIKDANGNIIANDLISVQFTILQGVAQTNVYQEIRTPTTDANGIIIINIGEGTPVSGTFNAIDWASDTTFLNTKINTGAGLVDMGTTEFKTVPYALHAETAAVANNVSGLEIINEGNGNGWRLKGRDPSNYANIGLYAVDISTSLVPSTTAGATGNYATAIGYATKASNLYTTAMGVFSEASANSSTAMGRSTVASGSNSTAMGYGTEAFGSNSSTLGSGTFASGTNSVATGDDTEATGDNSISMGLSTKASGLNSTALGYNTKASSYNSLAIGKYNVGGGSATTWVETDPIFEIGYGSYIGFPVNGILRLNSFTILKNGHVGIGTSTPSSRFQIAVGDDASYNSDSGYLVLGATNGSNLVFDENEIMARNNGAASTLFLQQDGGDVRVGGVVVHSSDRRLKKDITPLSYGLETILQLNPVAYHWNNRTQDHKSIGLIAQEVQPIIKEIVHTADNEDRTLSLSYTELIPVLINAVKELKSENNSLKARIEALENN</sequence>
<dbReference type="SUPFAM" id="SSF101967">
    <property type="entry name" value="Adhesin YadA, collagen-binding domain"/>
    <property type="match status" value="1"/>
</dbReference>
<reference evidence="4 5" key="1">
    <citation type="submission" date="2019-08" db="EMBL/GenBank/DDBJ databases">
        <title>Genomes of Antarctic Bizionia species.</title>
        <authorList>
            <person name="Bowman J.P."/>
        </authorList>
    </citation>
    <scope>NUCLEOTIDE SEQUENCE [LARGE SCALE GENOMIC DNA]</scope>
    <source>
        <strain evidence="4 5">ADA-4</strain>
    </source>
</reference>
<dbReference type="Gene3D" id="2.150.10.10">
    <property type="entry name" value="Serralysin-like metalloprotease, C-terminal"/>
    <property type="match status" value="2"/>
</dbReference>
<feature type="domain" description="Peptidase S74" evidence="3">
    <location>
        <begin position="426"/>
        <end position="518"/>
    </location>
</feature>
<feature type="coiled-coil region" evidence="1">
    <location>
        <begin position="497"/>
        <end position="524"/>
    </location>
</feature>
<dbReference type="AlphaFoldDB" id="A0A5D0R4P3"/>
<dbReference type="InterPro" id="IPR008640">
    <property type="entry name" value="Adhesin_Head_dom"/>
</dbReference>
<dbReference type="EMBL" id="VSKK01000003">
    <property type="protein sequence ID" value="TYB76452.1"/>
    <property type="molecule type" value="Genomic_DNA"/>
</dbReference>
<comment type="caution">
    <text evidence="4">The sequence shown here is derived from an EMBL/GenBank/DDBJ whole genome shotgun (WGS) entry which is preliminary data.</text>
</comment>
<dbReference type="InterPro" id="IPR036388">
    <property type="entry name" value="WH-like_DNA-bd_sf"/>
</dbReference>
<dbReference type="PROSITE" id="PS51688">
    <property type="entry name" value="ICA"/>
    <property type="match status" value="1"/>
</dbReference>
<accession>A0A5D0R4P3</accession>
<dbReference type="InterPro" id="IPR030392">
    <property type="entry name" value="S74_ICA"/>
</dbReference>
<dbReference type="Gene3D" id="1.10.10.10">
    <property type="entry name" value="Winged helix-like DNA-binding domain superfamily/Winged helix DNA-binding domain"/>
    <property type="match status" value="1"/>
</dbReference>
<dbReference type="RefSeq" id="WP_148404571.1">
    <property type="nucleotide sequence ID" value="NZ_VSKK01000003.1"/>
</dbReference>
<keyword evidence="1" id="KW-0175">Coiled coil</keyword>
<keyword evidence="5" id="KW-1185">Reference proteome</keyword>
<dbReference type="Proteomes" id="UP000323720">
    <property type="component" value="Unassembled WGS sequence"/>
</dbReference>
<evidence type="ECO:0000313" key="5">
    <source>
        <dbReference type="Proteomes" id="UP000323720"/>
    </source>
</evidence>
<evidence type="ECO:0000313" key="4">
    <source>
        <dbReference type="EMBL" id="TYB76452.1"/>
    </source>
</evidence>
<protein>
    <recommendedName>
        <fullName evidence="3">Peptidase S74 domain-containing protein</fullName>
    </recommendedName>
</protein>
<dbReference type="CDD" id="cd12820">
    <property type="entry name" value="LbR_YadA-like"/>
    <property type="match status" value="1"/>
</dbReference>
<dbReference type="OrthoDB" id="1183114at2"/>